<reference evidence="1" key="1">
    <citation type="submission" date="2021-06" db="EMBL/GenBank/DDBJ databases">
        <authorList>
            <person name="Kallberg Y."/>
            <person name="Tangrot J."/>
            <person name="Rosling A."/>
        </authorList>
    </citation>
    <scope>NUCLEOTIDE SEQUENCE</scope>
    <source>
        <strain evidence="1">MA453B</strain>
    </source>
</reference>
<organism evidence="1 2">
    <name type="scientific">Dentiscutata erythropus</name>
    <dbReference type="NCBI Taxonomy" id="1348616"/>
    <lineage>
        <taxon>Eukaryota</taxon>
        <taxon>Fungi</taxon>
        <taxon>Fungi incertae sedis</taxon>
        <taxon>Mucoromycota</taxon>
        <taxon>Glomeromycotina</taxon>
        <taxon>Glomeromycetes</taxon>
        <taxon>Diversisporales</taxon>
        <taxon>Gigasporaceae</taxon>
        <taxon>Dentiscutata</taxon>
    </lineage>
</organism>
<accession>A0A9N9PBI3</accession>
<sequence length="55" mass="6079">AVNINPKKRGLEQGAPCNNDDQCDTQICRHADQDPYKCQKTDTRDDGDNCLVDAA</sequence>
<protein>
    <submittedName>
        <fullName evidence="1">12539_t:CDS:1</fullName>
    </submittedName>
</protein>
<dbReference type="EMBL" id="CAJVPY010041775">
    <property type="protein sequence ID" value="CAG8806866.1"/>
    <property type="molecule type" value="Genomic_DNA"/>
</dbReference>
<proteinExistence type="predicted"/>
<feature type="non-terminal residue" evidence="1">
    <location>
        <position position="55"/>
    </location>
</feature>
<keyword evidence="2" id="KW-1185">Reference proteome</keyword>
<dbReference type="AlphaFoldDB" id="A0A9N9PBI3"/>
<name>A0A9N9PBI3_9GLOM</name>
<evidence type="ECO:0000313" key="2">
    <source>
        <dbReference type="Proteomes" id="UP000789405"/>
    </source>
</evidence>
<evidence type="ECO:0000313" key="1">
    <source>
        <dbReference type="EMBL" id="CAG8806866.1"/>
    </source>
</evidence>
<dbReference type="OrthoDB" id="2362024at2759"/>
<dbReference type="Proteomes" id="UP000789405">
    <property type="component" value="Unassembled WGS sequence"/>
</dbReference>
<gene>
    <name evidence="1" type="ORF">DERYTH_LOCUS24556</name>
</gene>
<comment type="caution">
    <text evidence="1">The sequence shown here is derived from an EMBL/GenBank/DDBJ whole genome shotgun (WGS) entry which is preliminary data.</text>
</comment>
<feature type="non-terminal residue" evidence="1">
    <location>
        <position position="1"/>
    </location>
</feature>